<organism evidence="3 4">
    <name type="scientific">Helicobacter ibis</name>
    <dbReference type="NCBI Taxonomy" id="2962633"/>
    <lineage>
        <taxon>Bacteria</taxon>
        <taxon>Pseudomonadati</taxon>
        <taxon>Campylobacterota</taxon>
        <taxon>Epsilonproteobacteria</taxon>
        <taxon>Campylobacterales</taxon>
        <taxon>Helicobacteraceae</taxon>
        <taxon>Helicobacter</taxon>
    </lineage>
</organism>
<dbReference type="RefSeq" id="WP_271021039.1">
    <property type="nucleotide sequence ID" value="NZ_JAQHXR010000002.1"/>
</dbReference>
<comment type="caution">
    <text evidence="3">The sequence shown here is derived from an EMBL/GenBank/DDBJ whole genome shotgun (WGS) entry which is preliminary data.</text>
</comment>
<reference evidence="3 4" key="1">
    <citation type="submission" date="2023-01" db="EMBL/GenBank/DDBJ databases">
        <title>Description of Helicobacter ibis sp. nov. isolated from faecal droppings of black-faced ibis (Theristicus melanopis).</title>
        <authorList>
            <person name="Lopez-Cantillo M."/>
            <person name="Vidal-Veuthey B."/>
            <person name="Mella A."/>
            <person name="De La Haba R."/>
            <person name="Collado L."/>
        </authorList>
    </citation>
    <scope>NUCLEOTIDE SEQUENCE [LARGE SCALE GENOMIC DNA]</scope>
    <source>
        <strain evidence="3 4">A82</strain>
    </source>
</reference>
<evidence type="ECO:0000313" key="3">
    <source>
        <dbReference type="EMBL" id="MDA3968741.1"/>
    </source>
</evidence>
<proteinExistence type="predicted"/>
<feature type="region of interest" description="Disordered" evidence="1">
    <location>
        <begin position="54"/>
        <end position="76"/>
    </location>
</feature>
<sequence length="483" mass="52335">MKFTKLSLATCVAVAGLSSVSLAQPLEEAIKGVEVNGFLRYRYNDTRIDNEGFVKDGKRTDNQGNPVADSKGSAGHNWRAEATFKTPVVNNVAMTLGIGYHNVDQNVNHGKGVSAVNANGATVNTPFLGTGLGAGKDSNFGVTEFYATISPDTTATTIQAGKMRLATPLNDSLDDRGTGILAMNSDLPNWTFVAGAFDSWSTDDQFAGYAGDYTSVVKPLYTIAALANYETGIGNINAEAWLFSADDLIDSAVFAQLGWDSSLAHLKGQYILANLNNDLDKPFVALHGGKVQDSADLYIIEGGVKFHDYQVPLAVKVGYWGNSKDSYSVSLDNGDGGYLSYAGELWFDNPATGINISVLPTYTGITMPLENESNELSIFYGNVSYDILDNLTVGIDYVKGTNTLTRGIDAARYSGDIDFQEITPKITWQYSKALKISTYYAMLQTDADKQVILGSPDVSTWNDAVNTDSEDKNRFRVEVRYNF</sequence>
<evidence type="ECO:0000256" key="2">
    <source>
        <dbReference type="SAM" id="SignalP"/>
    </source>
</evidence>
<keyword evidence="4" id="KW-1185">Reference proteome</keyword>
<dbReference type="Pfam" id="PF05538">
    <property type="entry name" value="Campylo_MOMP"/>
    <property type="match status" value="1"/>
</dbReference>
<protein>
    <submittedName>
        <fullName evidence="3">Major outer membrane protein</fullName>
    </submittedName>
</protein>
<dbReference type="EMBL" id="JAQHXR010000002">
    <property type="protein sequence ID" value="MDA3968741.1"/>
    <property type="molecule type" value="Genomic_DNA"/>
</dbReference>
<gene>
    <name evidence="3" type="ORF">PF021_03520</name>
</gene>
<name>A0ABT4VFE1_9HELI</name>
<evidence type="ECO:0000313" key="4">
    <source>
        <dbReference type="Proteomes" id="UP001210261"/>
    </source>
</evidence>
<feature type="chain" id="PRO_5045760819" evidence="2">
    <location>
        <begin position="24"/>
        <end position="483"/>
    </location>
</feature>
<keyword evidence="2" id="KW-0732">Signal</keyword>
<accession>A0ABT4VFE1</accession>
<dbReference type="InterPro" id="IPR008439">
    <property type="entry name" value="Campylo_MOMP"/>
</dbReference>
<evidence type="ECO:0000256" key="1">
    <source>
        <dbReference type="SAM" id="MobiDB-lite"/>
    </source>
</evidence>
<dbReference type="Proteomes" id="UP001210261">
    <property type="component" value="Unassembled WGS sequence"/>
</dbReference>
<feature type="signal peptide" evidence="2">
    <location>
        <begin position="1"/>
        <end position="23"/>
    </location>
</feature>